<protein>
    <recommendedName>
        <fullName evidence="4">Transposase</fullName>
    </recommendedName>
</protein>
<name>A0A1F4XL98_9BACT</name>
<dbReference type="EMBL" id="MEWS01000018">
    <property type="protein sequence ID" value="OGC82439.1"/>
    <property type="molecule type" value="Genomic_DNA"/>
</dbReference>
<reference evidence="2 3" key="1">
    <citation type="journal article" date="2016" name="Nat. Commun.">
        <title>Thousands of microbial genomes shed light on interconnected biogeochemical processes in an aquifer system.</title>
        <authorList>
            <person name="Anantharaman K."/>
            <person name="Brown C.T."/>
            <person name="Hug L.A."/>
            <person name="Sharon I."/>
            <person name="Castelle C.J."/>
            <person name="Probst A.J."/>
            <person name="Thomas B.C."/>
            <person name="Singh A."/>
            <person name="Wilkins M.J."/>
            <person name="Karaoz U."/>
            <person name="Brodie E.L."/>
            <person name="Williams K.H."/>
            <person name="Hubbard S.S."/>
            <person name="Banfield J.F."/>
        </authorList>
    </citation>
    <scope>NUCLEOTIDE SEQUENCE [LARGE SCALE GENOMIC DNA]</scope>
</reference>
<comment type="caution">
    <text evidence="2">The sequence shown here is derived from an EMBL/GenBank/DDBJ whole genome shotgun (WGS) entry which is preliminary data.</text>
</comment>
<evidence type="ECO:0000313" key="2">
    <source>
        <dbReference type="EMBL" id="OGC82439.1"/>
    </source>
</evidence>
<dbReference type="AlphaFoldDB" id="A0A1F4XL98"/>
<feature type="region of interest" description="Disordered" evidence="1">
    <location>
        <begin position="1"/>
        <end position="22"/>
    </location>
</feature>
<organism evidence="2 3">
    <name type="scientific">Candidatus Abawacabacteria bacterium RIFCSPHIGHO2_01_FULL_46_8</name>
    <dbReference type="NCBI Taxonomy" id="1817815"/>
    <lineage>
        <taxon>Bacteria</taxon>
        <taxon>Candidatus Abawacaibacteriota</taxon>
    </lineage>
</organism>
<gene>
    <name evidence="2" type="ORF">A2788_01695</name>
</gene>
<dbReference type="Proteomes" id="UP000177521">
    <property type="component" value="Unassembled WGS sequence"/>
</dbReference>
<proteinExistence type="predicted"/>
<evidence type="ECO:0000313" key="3">
    <source>
        <dbReference type="Proteomes" id="UP000177521"/>
    </source>
</evidence>
<sequence>MGNTHTPAYIDTRRPSTGNKVNQAQKTYLKLLRRVKKEGETKWLQNALILAEGRLVKFGFNPKDFSSKS</sequence>
<evidence type="ECO:0008006" key="4">
    <source>
        <dbReference type="Google" id="ProtNLM"/>
    </source>
</evidence>
<evidence type="ECO:0000256" key="1">
    <source>
        <dbReference type="SAM" id="MobiDB-lite"/>
    </source>
</evidence>
<accession>A0A1F4XL98</accession>